<dbReference type="EMBL" id="AP018711">
    <property type="protein sequence ID" value="BBE32724.1"/>
    <property type="molecule type" value="Genomic_DNA"/>
</dbReference>
<keyword evidence="6 8" id="KW-1133">Transmembrane helix</keyword>
<evidence type="ECO:0000256" key="2">
    <source>
        <dbReference type="ARBA" id="ARBA00004141"/>
    </source>
</evidence>
<feature type="domain" description="Methylamine utilisation protein MauE" evidence="9">
    <location>
        <begin position="3"/>
        <end position="128"/>
    </location>
</feature>
<comment type="subcellular location">
    <subcellularLocation>
        <location evidence="2">Membrane</location>
        <topology evidence="2">Multi-pass membrane protein</topology>
    </subcellularLocation>
</comment>
<evidence type="ECO:0000256" key="3">
    <source>
        <dbReference type="ARBA" id="ARBA00004856"/>
    </source>
</evidence>
<dbReference type="Pfam" id="PF07291">
    <property type="entry name" value="MauE"/>
    <property type="match status" value="1"/>
</dbReference>
<keyword evidence="13" id="KW-1185">Reference proteome</keyword>
<comment type="pathway">
    <text evidence="3">One-carbon metabolism; methylamine degradation.</text>
</comment>
<evidence type="ECO:0000259" key="9">
    <source>
        <dbReference type="Pfam" id="PF07291"/>
    </source>
</evidence>
<evidence type="ECO:0000313" key="10">
    <source>
        <dbReference type="EMBL" id="BBE32724.1"/>
    </source>
</evidence>
<organism evidence="10 12">
    <name type="scientific">Sphingosinicella microcystinivorans</name>
    <dbReference type="NCBI Taxonomy" id="335406"/>
    <lineage>
        <taxon>Bacteria</taxon>
        <taxon>Pseudomonadati</taxon>
        <taxon>Pseudomonadota</taxon>
        <taxon>Alphaproteobacteria</taxon>
        <taxon>Sphingomonadales</taxon>
        <taxon>Sphingosinicellaceae</taxon>
        <taxon>Sphingosinicella</taxon>
    </lineage>
</organism>
<dbReference type="GO" id="GO:0030416">
    <property type="term" value="P:methylamine metabolic process"/>
    <property type="evidence" value="ECO:0007669"/>
    <property type="project" value="InterPro"/>
</dbReference>
<dbReference type="Proteomes" id="UP000275727">
    <property type="component" value="Chromosome"/>
</dbReference>
<dbReference type="EMBL" id="RBWX01000008">
    <property type="protein sequence ID" value="RKS88969.1"/>
    <property type="molecule type" value="Genomic_DNA"/>
</dbReference>
<evidence type="ECO:0000313" key="11">
    <source>
        <dbReference type="EMBL" id="RKS88969.1"/>
    </source>
</evidence>
<evidence type="ECO:0000256" key="4">
    <source>
        <dbReference type="ARBA" id="ARBA00019078"/>
    </source>
</evidence>
<evidence type="ECO:0000256" key="7">
    <source>
        <dbReference type="ARBA" id="ARBA00023136"/>
    </source>
</evidence>
<comment type="function">
    <text evidence="1">May be specifically involved in the processing, transport, and/or maturation of the MADH beta-subunit.</text>
</comment>
<evidence type="ECO:0000256" key="8">
    <source>
        <dbReference type="SAM" id="Phobius"/>
    </source>
</evidence>
<dbReference type="KEGG" id="smic:SmB9_03820"/>
<protein>
    <recommendedName>
        <fullName evidence="4">Methylamine utilization protein MauE</fullName>
    </recommendedName>
</protein>
<name>A0AAD1D3K2_SPHMI</name>
<reference evidence="11 13" key="2">
    <citation type="submission" date="2018-10" db="EMBL/GenBank/DDBJ databases">
        <title>Genomic Encyclopedia of Type Strains, Phase IV (KMG-IV): sequencing the most valuable type-strain genomes for metagenomic binning, comparative biology and taxonomic classification.</title>
        <authorList>
            <person name="Goeker M."/>
        </authorList>
    </citation>
    <scope>NUCLEOTIDE SEQUENCE [LARGE SCALE GENOMIC DNA]</scope>
    <source>
        <strain evidence="11 13">DSM 19791</strain>
    </source>
</reference>
<dbReference type="AlphaFoldDB" id="A0AAD1D3K2"/>
<feature type="transmembrane region" description="Helical" evidence="8">
    <location>
        <begin position="116"/>
        <end position="133"/>
    </location>
</feature>
<proteinExistence type="predicted"/>
<evidence type="ECO:0000256" key="6">
    <source>
        <dbReference type="ARBA" id="ARBA00022989"/>
    </source>
</evidence>
<feature type="transmembrane region" description="Helical" evidence="8">
    <location>
        <begin position="57"/>
        <end position="86"/>
    </location>
</feature>
<reference evidence="10 12" key="1">
    <citation type="submission" date="2018-06" db="EMBL/GenBank/DDBJ databases">
        <title>Complete Genome Sequence of the Microcystin-Degrading Bacterium Sphingosinicella microcystinivorans Strain B-9.</title>
        <authorList>
            <person name="Jin H."/>
            <person name="Nishizawa T."/>
            <person name="Guo Y."/>
            <person name="Nishizawa A."/>
            <person name="Park H."/>
            <person name="Kato H."/>
            <person name="Tsuji K."/>
            <person name="Harada K."/>
        </authorList>
    </citation>
    <scope>NUCLEOTIDE SEQUENCE [LARGE SCALE GENOMIC DNA]</scope>
    <source>
        <strain evidence="10 12">B9</strain>
    </source>
</reference>
<evidence type="ECO:0000256" key="1">
    <source>
        <dbReference type="ARBA" id="ARBA00003475"/>
    </source>
</evidence>
<gene>
    <name evidence="11" type="ORF">DFR51_2182</name>
    <name evidence="10" type="ORF">SmB9_03820</name>
</gene>
<evidence type="ECO:0000313" key="12">
    <source>
        <dbReference type="Proteomes" id="UP000275727"/>
    </source>
</evidence>
<keyword evidence="5 8" id="KW-0812">Transmembrane</keyword>
<dbReference type="GO" id="GO:0016020">
    <property type="term" value="C:membrane"/>
    <property type="evidence" value="ECO:0007669"/>
    <property type="project" value="UniProtKB-SubCell"/>
</dbReference>
<dbReference type="Proteomes" id="UP000276029">
    <property type="component" value="Unassembled WGS sequence"/>
</dbReference>
<dbReference type="RefSeq" id="WP_121050957.1">
    <property type="nucleotide sequence ID" value="NZ_AP018711.1"/>
</dbReference>
<keyword evidence="7 8" id="KW-0472">Membrane</keyword>
<dbReference type="InterPro" id="IPR009908">
    <property type="entry name" value="Methylamine_util_MauE"/>
</dbReference>
<sequence>MSFAGDSIALFLALVLLSAAAHKAFQADRLAGAAARLAGVNAGFGRVLAVTAGAVEFLAAIALLFAATRPAGAAIAAGLWLVYAVLLVRRRGEAFDCGCTFGAHAAAPRVFAPARAILFAALAIAAALLPAGAWSPEPLFAALALFSLQSAAGELAAIPHPHWRHA</sequence>
<evidence type="ECO:0000256" key="5">
    <source>
        <dbReference type="ARBA" id="ARBA00022692"/>
    </source>
</evidence>
<evidence type="ECO:0000313" key="13">
    <source>
        <dbReference type="Proteomes" id="UP000276029"/>
    </source>
</evidence>
<accession>A0AAD1D3K2</accession>